<dbReference type="KEGG" id="kmr:108237856"/>
<dbReference type="Ensembl" id="ENSKMAT00000017160.1">
    <property type="protein sequence ID" value="ENSKMAP00000016927.1"/>
    <property type="gene ID" value="ENSKMAG00000012641.1"/>
</dbReference>
<dbReference type="PANTHER" id="PTHR15077:SF10">
    <property type="entry name" value="FAS-ASSOCIATED DEATH DOMAIN PROTEIN"/>
    <property type="match status" value="1"/>
</dbReference>
<keyword evidence="4" id="KW-1185">Reference proteome</keyword>
<evidence type="ECO:0000259" key="1">
    <source>
        <dbReference type="PROSITE" id="PS50017"/>
    </source>
</evidence>
<dbReference type="Proteomes" id="UP000264800">
    <property type="component" value="Unplaced"/>
</dbReference>
<dbReference type="STRING" id="37003.ENSKMAP00000016927"/>
<protein>
    <submittedName>
        <fullName evidence="3">Fas (tnfrsf6)-associated via death domain</fullName>
    </submittedName>
</protein>
<name>A0A3Q3FXB5_KRYMA</name>
<dbReference type="GO" id="GO:0005123">
    <property type="term" value="F:death receptor binding"/>
    <property type="evidence" value="ECO:0007669"/>
    <property type="project" value="TreeGrafter"/>
</dbReference>
<reference evidence="3" key="1">
    <citation type="submission" date="2025-08" db="UniProtKB">
        <authorList>
            <consortium name="Ensembl"/>
        </authorList>
    </citation>
    <scope>IDENTIFICATION</scope>
</reference>
<dbReference type="InterPro" id="IPR001875">
    <property type="entry name" value="DED_dom"/>
</dbReference>
<evidence type="ECO:0000313" key="3">
    <source>
        <dbReference type="Ensembl" id="ENSKMAP00000016927.1"/>
    </source>
</evidence>
<dbReference type="GO" id="GO:0045089">
    <property type="term" value="P:positive regulation of innate immune response"/>
    <property type="evidence" value="ECO:0007669"/>
    <property type="project" value="TreeGrafter"/>
</dbReference>
<dbReference type="GO" id="GO:0043065">
    <property type="term" value="P:positive regulation of apoptotic process"/>
    <property type="evidence" value="ECO:0007669"/>
    <property type="project" value="Ensembl"/>
</dbReference>
<dbReference type="SMART" id="SM00031">
    <property type="entry name" value="DED"/>
    <property type="match status" value="1"/>
</dbReference>
<dbReference type="AlphaFoldDB" id="A0A3Q3FXB5"/>
<dbReference type="SMART" id="SM00005">
    <property type="entry name" value="DEATH"/>
    <property type="match status" value="1"/>
</dbReference>
<dbReference type="PROSITE" id="PS50168">
    <property type="entry name" value="DED"/>
    <property type="match status" value="1"/>
</dbReference>
<dbReference type="PROSITE" id="PS50017">
    <property type="entry name" value="DEATH_DOMAIN"/>
    <property type="match status" value="1"/>
</dbReference>
<dbReference type="GO" id="GO:0089720">
    <property type="term" value="F:caspase binding"/>
    <property type="evidence" value="ECO:0007669"/>
    <property type="project" value="TreeGrafter"/>
</dbReference>
<evidence type="ECO:0000313" key="4">
    <source>
        <dbReference type="Proteomes" id="UP000264800"/>
    </source>
</evidence>
<dbReference type="InterPro" id="IPR011029">
    <property type="entry name" value="DEATH-like_dom_sf"/>
</dbReference>
<dbReference type="GeneID" id="108237856"/>
<accession>A0A3Q3FXB5</accession>
<organism evidence="3 4">
    <name type="scientific">Kryptolebias marmoratus</name>
    <name type="common">Mangrove killifish</name>
    <name type="synonym">Rivulus marmoratus</name>
    <dbReference type="NCBI Taxonomy" id="37003"/>
    <lineage>
        <taxon>Eukaryota</taxon>
        <taxon>Metazoa</taxon>
        <taxon>Chordata</taxon>
        <taxon>Craniata</taxon>
        <taxon>Vertebrata</taxon>
        <taxon>Euteleostomi</taxon>
        <taxon>Actinopterygii</taxon>
        <taxon>Neopterygii</taxon>
        <taxon>Teleostei</taxon>
        <taxon>Neoteleostei</taxon>
        <taxon>Acanthomorphata</taxon>
        <taxon>Ovalentaria</taxon>
        <taxon>Atherinomorphae</taxon>
        <taxon>Cyprinodontiformes</taxon>
        <taxon>Rivulidae</taxon>
        <taxon>Kryptolebias</taxon>
    </lineage>
</organism>
<dbReference type="InterPro" id="IPR016729">
    <property type="entry name" value="FADD"/>
</dbReference>
<dbReference type="OrthoDB" id="100767at2759"/>
<dbReference type="RefSeq" id="XP_017275044.1">
    <property type="nucleotide sequence ID" value="XM_017419555.3"/>
</dbReference>
<dbReference type="FunFam" id="1.10.533.10:FF:000059">
    <property type="entry name" value="Fas-associated via death domain"/>
    <property type="match status" value="1"/>
</dbReference>
<dbReference type="GO" id="GO:0031265">
    <property type="term" value="C:CD95 death-inducing signaling complex"/>
    <property type="evidence" value="ECO:0007669"/>
    <property type="project" value="TreeGrafter"/>
</dbReference>
<dbReference type="Gene3D" id="1.10.533.10">
    <property type="entry name" value="Death Domain, Fas"/>
    <property type="match status" value="2"/>
</dbReference>
<dbReference type="GO" id="GO:0097191">
    <property type="term" value="P:extrinsic apoptotic signaling pathway"/>
    <property type="evidence" value="ECO:0007669"/>
    <property type="project" value="TreeGrafter"/>
</dbReference>
<dbReference type="CDD" id="cd08336">
    <property type="entry name" value="DED_FADD"/>
    <property type="match status" value="1"/>
</dbReference>
<proteinExistence type="predicted"/>
<dbReference type="Pfam" id="PF00531">
    <property type="entry name" value="Death"/>
    <property type="match status" value="1"/>
</dbReference>
<dbReference type="OMA" id="CKMNLVA"/>
<sequence length="187" mass="21497">MDPQQFNAVLLDISNRMSSDELDKLKFLVSDRVGKRDLERITTGHGLFEVLTQRRLLAPDITDYLSELLNQIHRPDLSDRLNGEQPDDVPDPETVKLNIAAEVVAANLSRNWRKLGRRLQVSDVKLESISRKHPTDLEETTLELLKEWRRSQGAEARTEELIRALRDCQLNLTADRVEDELKNAGYQ</sequence>
<evidence type="ECO:0000259" key="2">
    <source>
        <dbReference type="PROSITE" id="PS50168"/>
    </source>
</evidence>
<feature type="domain" description="DED" evidence="2">
    <location>
        <begin position="5"/>
        <end position="83"/>
    </location>
</feature>
<dbReference type="SUPFAM" id="SSF47986">
    <property type="entry name" value="DEATH domain"/>
    <property type="match status" value="1"/>
</dbReference>
<dbReference type="CTD" id="8772"/>
<reference evidence="3" key="2">
    <citation type="submission" date="2025-09" db="UniProtKB">
        <authorList>
            <consortium name="Ensembl"/>
        </authorList>
    </citation>
    <scope>IDENTIFICATION</scope>
</reference>
<dbReference type="InterPro" id="IPR000488">
    <property type="entry name" value="Death_dom"/>
</dbReference>
<dbReference type="Pfam" id="PF01335">
    <property type="entry name" value="DED"/>
    <property type="match status" value="1"/>
</dbReference>
<dbReference type="PANTHER" id="PTHR15077">
    <property type="entry name" value="FAS-ASSOCIATING DEATH DOMAIN-CONTAINING PROTEIN FADD"/>
    <property type="match status" value="1"/>
</dbReference>
<feature type="domain" description="Death" evidence="1">
    <location>
        <begin position="97"/>
        <end position="181"/>
    </location>
</feature>
<dbReference type="GeneTree" id="ENSGT00390000002105"/>